<comment type="caution">
    <text evidence="2">The sequence shown here is derived from an EMBL/GenBank/DDBJ whole genome shotgun (WGS) entry which is preliminary data.</text>
</comment>
<proteinExistence type="predicted"/>
<evidence type="ECO:0000259" key="1">
    <source>
        <dbReference type="Pfam" id="PF01966"/>
    </source>
</evidence>
<dbReference type="RefSeq" id="WP_154531830.1">
    <property type="nucleotide sequence ID" value="NZ_VULX01000018.1"/>
</dbReference>
<dbReference type="Gene3D" id="1.10.3210.10">
    <property type="entry name" value="Hypothetical protein af1432"/>
    <property type="match status" value="1"/>
</dbReference>
<evidence type="ECO:0000313" key="3">
    <source>
        <dbReference type="Proteomes" id="UP000460287"/>
    </source>
</evidence>
<sequence>MNRIEVLRKYVDNVLLKMTDNEERRSAYVHLYGVSQCCAMIAIKRGEDVELSMAAGMLHDIYSYSAMDSKDHAHKGVTMAIDILVASGQFNDDEIKKICTAIYSHSDKGIIDSSFAEVLKDADVMQHYFYNPLVEVKESERVRLEKLIKEFGLA</sequence>
<dbReference type="SUPFAM" id="SSF109604">
    <property type="entry name" value="HD-domain/PDEase-like"/>
    <property type="match status" value="1"/>
</dbReference>
<dbReference type="AlphaFoldDB" id="A0A7X2MZG5"/>
<accession>A0A7X2MZG5</accession>
<evidence type="ECO:0000313" key="2">
    <source>
        <dbReference type="EMBL" id="MSR91929.1"/>
    </source>
</evidence>
<feature type="domain" description="HD" evidence="1">
    <location>
        <begin position="28"/>
        <end position="125"/>
    </location>
</feature>
<dbReference type="InterPro" id="IPR006674">
    <property type="entry name" value="HD_domain"/>
</dbReference>
<protein>
    <submittedName>
        <fullName evidence="2">HD domain-containing protein</fullName>
    </submittedName>
</protein>
<gene>
    <name evidence="2" type="ORF">FYJ33_11080</name>
</gene>
<keyword evidence="3" id="KW-1185">Reference proteome</keyword>
<dbReference type="Pfam" id="PF01966">
    <property type="entry name" value="HD"/>
    <property type="match status" value="1"/>
</dbReference>
<reference evidence="2 3" key="1">
    <citation type="submission" date="2019-08" db="EMBL/GenBank/DDBJ databases">
        <title>In-depth cultivation of the pig gut microbiome towards novel bacterial diversity and tailored functional studies.</title>
        <authorList>
            <person name="Wylensek D."/>
            <person name="Hitch T.C.A."/>
            <person name="Clavel T."/>
        </authorList>
    </citation>
    <scope>NUCLEOTIDE SEQUENCE [LARGE SCALE GENOMIC DNA]</scope>
    <source>
        <strain evidence="2 3">WCA-383-APC-5B</strain>
    </source>
</reference>
<name>A0A7X2MZG5_9CLOT</name>
<organism evidence="2 3">
    <name type="scientific">Inconstantimicrobium porci</name>
    <dbReference type="NCBI Taxonomy" id="2652291"/>
    <lineage>
        <taxon>Bacteria</taxon>
        <taxon>Bacillati</taxon>
        <taxon>Bacillota</taxon>
        <taxon>Clostridia</taxon>
        <taxon>Eubacteriales</taxon>
        <taxon>Clostridiaceae</taxon>
        <taxon>Inconstantimicrobium</taxon>
    </lineage>
</organism>
<dbReference type="Proteomes" id="UP000460287">
    <property type="component" value="Unassembled WGS sequence"/>
</dbReference>
<dbReference type="EMBL" id="VULX01000018">
    <property type="protein sequence ID" value="MSR91929.1"/>
    <property type="molecule type" value="Genomic_DNA"/>
</dbReference>